<organism evidence="2 3">
    <name type="scientific">Desulfomarina profundi</name>
    <dbReference type="NCBI Taxonomy" id="2772557"/>
    <lineage>
        <taxon>Bacteria</taxon>
        <taxon>Pseudomonadati</taxon>
        <taxon>Thermodesulfobacteriota</taxon>
        <taxon>Desulfobulbia</taxon>
        <taxon>Desulfobulbales</taxon>
        <taxon>Desulfobulbaceae</taxon>
        <taxon>Desulfomarina</taxon>
    </lineage>
</organism>
<keyword evidence="3" id="KW-1185">Reference proteome</keyword>
<dbReference type="RefSeq" id="WP_228857241.1">
    <property type="nucleotide sequence ID" value="NZ_AP024086.1"/>
</dbReference>
<dbReference type="KEGG" id="dbk:DGMP_19030"/>
<sequence length="233" mass="25704">MTNNQITAPPTLPPRSGRSGFSWKQVLVMILISMCVAIFATALAIKIFLFPSPFKPVVLTQKEEQQLEVKLKRFEGLEAPPEKPKDYDKDGNLIPEQYSEEPGSREINFTEREINALMAKNTDLAQKLAIDLADDMISLKLLIPLDPDFPIMGGKTLRVNAGAELAYKNGRPIVKLKGVSLMGVPMPNAWLGGLKNIDLVSEFGGDDGFWQAFADGVDSITVTNGFLNIRLKE</sequence>
<name>A0A8D5FI98_9BACT</name>
<proteinExistence type="predicted"/>
<evidence type="ECO:0000256" key="1">
    <source>
        <dbReference type="SAM" id="Phobius"/>
    </source>
</evidence>
<keyword evidence="1" id="KW-0812">Transmembrane</keyword>
<keyword evidence="1" id="KW-1133">Transmembrane helix</keyword>
<dbReference type="AlphaFoldDB" id="A0A8D5FI98"/>
<dbReference type="Proteomes" id="UP000826725">
    <property type="component" value="Chromosome"/>
</dbReference>
<dbReference type="EMBL" id="AP024086">
    <property type="protein sequence ID" value="BCL61210.1"/>
    <property type="molecule type" value="Genomic_DNA"/>
</dbReference>
<evidence type="ECO:0000313" key="3">
    <source>
        <dbReference type="Proteomes" id="UP000826725"/>
    </source>
</evidence>
<evidence type="ECO:0008006" key="4">
    <source>
        <dbReference type="Google" id="ProtNLM"/>
    </source>
</evidence>
<keyword evidence="1" id="KW-0472">Membrane</keyword>
<accession>A0A8D5FI98</accession>
<reference evidence="2" key="1">
    <citation type="submission" date="2020-09" db="EMBL/GenBank/DDBJ databases">
        <title>Desulfogranum mesoprofundum gen. nov., sp. nov., a novel mesophilic, sulfate-reducing chemolithoautotroph isolated from a deep-sea hydrothermal vent chimney in the Suiyo Seamount.</title>
        <authorList>
            <person name="Hashimoto Y."/>
            <person name="Nakagawa S."/>
        </authorList>
    </citation>
    <scope>NUCLEOTIDE SEQUENCE</scope>
    <source>
        <strain evidence="2">KT2</strain>
    </source>
</reference>
<evidence type="ECO:0000313" key="2">
    <source>
        <dbReference type="EMBL" id="BCL61210.1"/>
    </source>
</evidence>
<protein>
    <recommendedName>
        <fullName evidence="4">Arginine N-succinyltransferase</fullName>
    </recommendedName>
</protein>
<feature type="transmembrane region" description="Helical" evidence="1">
    <location>
        <begin position="26"/>
        <end position="49"/>
    </location>
</feature>
<gene>
    <name evidence="2" type="ORF">DGMP_19030</name>
</gene>